<reference evidence="1 2" key="1">
    <citation type="submission" date="2016-10" db="EMBL/GenBank/DDBJ databases">
        <authorList>
            <person name="de Groot N.N."/>
        </authorList>
    </citation>
    <scope>NUCLEOTIDE SEQUENCE [LARGE SCALE GENOMIC DNA]</scope>
    <source>
        <strain evidence="1 2">Nm1</strain>
    </source>
</reference>
<dbReference type="STRING" id="44576.SAMN05421881_104810"/>
<dbReference type="Gene3D" id="3.40.50.1240">
    <property type="entry name" value="Phosphoglycerate mutase-like"/>
    <property type="match status" value="1"/>
</dbReference>
<protein>
    <submittedName>
        <fullName evidence="1">Probable phosphoglycerate mutase</fullName>
    </submittedName>
</protein>
<dbReference type="OrthoDB" id="5296884at2"/>
<dbReference type="Pfam" id="PF00300">
    <property type="entry name" value="His_Phos_1"/>
    <property type="match status" value="1"/>
</dbReference>
<dbReference type="InterPro" id="IPR029033">
    <property type="entry name" value="His_PPase_superfam"/>
</dbReference>
<name>A0A1H3LEM5_9PROT</name>
<dbReference type="AlphaFoldDB" id="A0A1H3LEM5"/>
<gene>
    <name evidence="1" type="ORF">SAMN05421881_104810</name>
</gene>
<accession>A0A1H3LEM5</accession>
<dbReference type="GO" id="GO:0005737">
    <property type="term" value="C:cytoplasm"/>
    <property type="evidence" value="ECO:0007669"/>
    <property type="project" value="TreeGrafter"/>
</dbReference>
<sequence>MTETIVDLIRHGEPVGGRRYRGHNIDDPLTEKGWTQMWEAVGDDHPWTQIMTSPLQRCQMFAHRLGERYGIPVAIEPRFKEVGFGAWEGLRHDEVKIDRAHEYRAFVNDPVNQRPQGAEVLADFIKRVTSAYADTVEKYRDQHCLIVAHAGVIRAIVAQTISAPPAGLYRIKISYGGVTRIRHTEAGGVLELLNAKLASRA</sequence>
<evidence type="ECO:0000313" key="1">
    <source>
        <dbReference type="EMBL" id="SDY62853.1"/>
    </source>
</evidence>
<proteinExistence type="predicted"/>
<dbReference type="InterPro" id="IPR050275">
    <property type="entry name" value="PGM_Phosphatase"/>
</dbReference>
<dbReference type="GO" id="GO:0016791">
    <property type="term" value="F:phosphatase activity"/>
    <property type="evidence" value="ECO:0007669"/>
    <property type="project" value="TreeGrafter"/>
</dbReference>
<dbReference type="PANTHER" id="PTHR48100">
    <property type="entry name" value="BROAD-SPECIFICITY PHOSPHATASE YOR283W-RELATED"/>
    <property type="match status" value="1"/>
</dbReference>
<dbReference type="SUPFAM" id="SSF53254">
    <property type="entry name" value="Phosphoglycerate mutase-like"/>
    <property type="match status" value="1"/>
</dbReference>
<dbReference type="EMBL" id="FNOY01000048">
    <property type="protein sequence ID" value="SDY62853.1"/>
    <property type="molecule type" value="Genomic_DNA"/>
</dbReference>
<dbReference type="Proteomes" id="UP000198640">
    <property type="component" value="Unassembled WGS sequence"/>
</dbReference>
<dbReference type="PANTHER" id="PTHR48100:SF1">
    <property type="entry name" value="HISTIDINE PHOSPHATASE FAMILY PROTEIN-RELATED"/>
    <property type="match status" value="1"/>
</dbReference>
<dbReference type="InterPro" id="IPR013078">
    <property type="entry name" value="His_Pase_superF_clade-1"/>
</dbReference>
<dbReference type="SMART" id="SM00855">
    <property type="entry name" value="PGAM"/>
    <property type="match status" value="1"/>
</dbReference>
<dbReference type="CDD" id="cd07067">
    <property type="entry name" value="HP_PGM_like"/>
    <property type="match status" value="1"/>
</dbReference>
<keyword evidence="2" id="KW-1185">Reference proteome</keyword>
<dbReference type="RefSeq" id="WP_090414945.1">
    <property type="nucleotide sequence ID" value="NZ_FNOY01000048.1"/>
</dbReference>
<evidence type="ECO:0000313" key="2">
    <source>
        <dbReference type="Proteomes" id="UP000198640"/>
    </source>
</evidence>
<organism evidence="1 2">
    <name type="scientific">Nitrosomonas halophila</name>
    <dbReference type="NCBI Taxonomy" id="44576"/>
    <lineage>
        <taxon>Bacteria</taxon>
        <taxon>Pseudomonadati</taxon>
        <taxon>Pseudomonadota</taxon>
        <taxon>Betaproteobacteria</taxon>
        <taxon>Nitrosomonadales</taxon>
        <taxon>Nitrosomonadaceae</taxon>
        <taxon>Nitrosomonas</taxon>
    </lineage>
</organism>